<dbReference type="Pfam" id="PF10475">
    <property type="entry name" value="Vps54_N"/>
    <property type="match status" value="1"/>
</dbReference>
<evidence type="ECO:0007829" key="14">
    <source>
        <dbReference type="PubMed" id="23186163"/>
    </source>
</evidence>
<keyword evidence="3" id="KW-0175">Coiled coil</keyword>
<dbReference type="Bgee" id="ENSG00000004766">
    <property type="expression patterns" value="Expressed in calcaneal tendon and 187 other cell types or tissues"/>
</dbReference>
<evidence type="ECO:0007829" key="8">
    <source>
        <dbReference type="PeptideAtlas" id="C9JA29"/>
    </source>
</evidence>
<dbReference type="AlphaFoldDB" id="C9JA29"/>
<dbReference type="GO" id="GO:0042147">
    <property type="term" value="P:retrograde transport, endosome to Golgi"/>
    <property type="evidence" value="ECO:0007669"/>
    <property type="project" value="InterPro"/>
</dbReference>
<dbReference type="Ensembl" id="ENST00000458530.1">
    <property type="protein sequence ID" value="ENSP00000405553.1"/>
    <property type="gene ID" value="ENSG00000004766.18"/>
</dbReference>
<reference evidence="6" key="10">
    <citation type="submission" date="2025-08" db="UniProtKB">
        <authorList>
            <consortium name="Ensembl"/>
        </authorList>
    </citation>
    <scope>IDENTIFICATION</scope>
</reference>
<proteinExistence type="evidence at protein level"/>
<feature type="domain" description="Vacuolar protein sorting-associated protein 54 N-terminal" evidence="5">
    <location>
        <begin position="54"/>
        <end position="189"/>
    </location>
</feature>
<reference evidence="14" key="8">
    <citation type="journal article" date="2013" name="J. Proteome Res.">
        <title>Toward a comprehensive characterization of a human cancer cell phosphoproteome.</title>
        <authorList>
            <person name="Zhou H."/>
            <person name="Di Palma S."/>
            <person name="Preisinger C."/>
            <person name="Peng M."/>
            <person name="Polat A.N."/>
            <person name="Heck A.J."/>
            <person name="Mohammed S."/>
        </authorList>
    </citation>
    <scope>IDENTIFICATION BY MASS SPECTROMETRY [LARGE SCALE ANALYSIS]</scope>
</reference>
<dbReference type="GO" id="GO:0005829">
    <property type="term" value="C:cytosol"/>
    <property type="evidence" value="ECO:0007669"/>
    <property type="project" value="GOC"/>
</dbReference>
<sequence length="189" mass="21487">MQKIKSLMTRQGLKSPQESLSDLGAIESLRVPGKEEFRELREQPSDPQAEQELINSIEQVYFSVDSFDIVKYELELPPVLNLQELEAYRDKLKQQQAAVSKKVADLILEKQPAYVKELERVTSLQTGLQLAAVICTNGRRHLNIAKEGFTQASLGLLANQRKRQLLIGLLKSLRTIKTLQRTDVRLSEM</sequence>
<dbReference type="HOGENOM" id="CLU_1437540_0_0_1"/>
<dbReference type="Proteomes" id="UP000005640">
    <property type="component" value="Chromosome 7"/>
</dbReference>
<dbReference type="GeneTree" id="ENSGT00390000003442"/>
<dbReference type="SMR" id="C9JA29"/>
<feature type="compositionally biased region" description="Polar residues" evidence="4">
    <location>
        <begin position="8"/>
        <end position="20"/>
    </location>
</feature>
<dbReference type="MassIVE" id="C9JA29"/>
<evidence type="ECO:0000256" key="3">
    <source>
        <dbReference type="ARBA" id="ARBA00023054"/>
    </source>
</evidence>
<reference evidence="6 7" key="1">
    <citation type="journal article" date="2001" name="Nature">
        <title>Initial sequencing and analysis of the human genome.</title>
        <authorList>
            <consortium name="International Human Genome Sequencing Consortium"/>
            <person name="Lander E.S."/>
            <person name="Linton L.M."/>
            <person name="Birren B."/>
            <person name="Nusbaum C."/>
            <person name="Zody M.C."/>
            <person name="Baldwin J."/>
            <person name="Devon K."/>
            <person name="Dewar K."/>
            <person name="Doyle M."/>
            <person name="FitzHugh W."/>
            <person name="Funke R."/>
            <person name="Gage D."/>
            <person name="Harris K."/>
            <person name="Heaford A."/>
            <person name="Howland J."/>
            <person name="Kann L."/>
            <person name="Lehoczky J."/>
            <person name="LeVine R."/>
            <person name="McEwan P."/>
            <person name="McKernan K."/>
            <person name="Meldrim J."/>
            <person name="Mesirov J.P."/>
            <person name="Miranda C."/>
            <person name="Morris W."/>
            <person name="Naylor J."/>
            <person name="Raymond C."/>
            <person name="Rosetti M."/>
            <person name="Santos R."/>
            <person name="Sheridan A."/>
            <person name="Sougnez C."/>
            <person name="Stange-Thomann N."/>
            <person name="Stojanovic N."/>
            <person name="Subramanian A."/>
            <person name="Wyman D."/>
            <person name="Rogers J."/>
            <person name="Sulston J."/>
            <person name="Ainscough R."/>
            <person name="Beck S."/>
            <person name="Bentley D."/>
            <person name="Burton J."/>
            <person name="Clee C."/>
            <person name="Carter N."/>
            <person name="Coulson A."/>
            <person name="Deadman R."/>
            <person name="Deloukas P."/>
            <person name="Dunham A."/>
            <person name="Dunham I."/>
            <person name="Durbin R."/>
            <person name="French L."/>
            <person name="Grafham D."/>
            <person name="Gregory S."/>
            <person name="Hubbard T."/>
            <person name="Humphray S."/>
            <person name="Hunt A."/>
            <person name="Jones M."/>
            <person name="Lloyd C."/>
            <person name="McMurray A."/>
            <person name="Matthews L."/>
            <person name="Mercer S."/>
            <person name="Milne S."/>
            <person name="Mullikin J.C."/>
            <person name="Mungall A."/>
            <person name="Plumb R."/>
            <person name="Ross M."/>
            <person name="Shownkeen R."/>
            <person name="Sims S."/>
            <person name="Waterston R.H."/>
            <person name="Wilson R.K."/>
            <person name="Hillier L.W."/>
            <person name="McPherson J.D."/>
            <person name="Marra M.A."/>
            <person name="Mardis E.R."/>
            <person name="Fulton L.A."/>
            <person name="Chinwalla A.T."/>
            <person name="Pepin K.H."/>
            <person name="Gish W.R."/>
            <person name="Chissoe S.L."/>
            <person name="Wendl M.C."/>
            <person name="Delehaunty K.D."/>
            <person name="Miner T.L."/>
            <person name="Delehaunty A."/>
            <person name="Kramer J.B."/>
            <person name="Cook L.L."/>
            <person name="Fulton R.S."/>
            <person name="Johnson D.L."/>
            <person name="Minx P.J."/>
            <person name="Clifton S.W."/>
            <person name="Hawkins T."/>
            <person name="Branscomb E."/>
            <person name="Predki P."/>
            <person name="Richardson P."/>
            <person name="Wenning S."/>
            <person name="Slezak T."/>
            <person name="Doggett N."/>
            <person name="Cheng J.F."/>
            <person name="Olsen A."/>
            <person name="Lucas S."/>
            <person name="Elkin C."/>
            <person name="Uberbacher E."/>
            <person name="Frazier M."/>
            <person name="Gibbs R.A."/>
            <person name="Muzny D.M."/>
            <person name="Scherer S.E."/>
            <person name="Bouck J.B."/>
            <person name="Sodergren E.J."/>
            <person name="Worley K.C."/>
            <person name="Rives C.M."/>
            <person name="Gorrell J.H."/>
            <person name="Metzker M.L."/>
            <person name="Naylor S.L."/>
            <person name="Kucherlapati R.S."/>
            <person name="Nelson D.L."/>
            <person name="Weinstock G.M."/>
            <person name="Sakaki Y."/>
            <person name="Fujiyama A."/>
            <person name="Hattori M."/>
            <person name="Yada T."/>
            <person name="Toyoda A."/>
            <person name="Itoh T."/>
            <person name="Kawagoe C."/>
            <person name="Watanabe H."/>
            <person name="Totoki Y."/>
            <person name="Taylor T."/>
            <person name="Weissenbach J."/>
            <person name="Heilig R."/>
            <person name="Saurin W."/>
            <person name="Artiguenave F."/>
            <person name="Brottier P."/>
            <person name="Bruls T."/>
            <person name="Pelletier E."/>
            <person name="Robert C."/>
            <person name="Wincker P."/>
            <person name="Smith D.R."/>
            <person name="Doucette-Stamm L."/>
            <person name="Rubenfield M."/>
            <person name="Weinstock K."/>
            <person name="Lee H.M."/>
            <person name="Dubois J."/>
            <person name="Rosenthal A."/>
            <person name="Platzer M."/>
            <person name="Nyakatura G."/>
            <person name="Taudien S."/>
            <person name="Rump A."/>
            <person name="Yang H."/>
            <person name="Yu J."/>
            <person name="Wang J."/>
            <person name="Huang G."/>
            <person name="Gu J."/>
            <person name="Hood L."/>
            <person name="Rowen L."/>
            <person name="Madan A."/>
            <person name="Qin S."/>
            <person name="Davis R.W."/>
            <person name="Federspiel N.A."/>
            <person name="Abola A.P."/>
            <person name="Proctor M.J."/>
            <person name="Myers R.M."/>
            <person name="Schmutz J."/>
            <person name="Dickson M."/>
            <person name="Grimwood J."/>
            <person name="Cox D.R."/>
            <person name="Olson M.V."/>
            <person name="Kaul R."/>
            <person name="Raymond C."/>
            <person name="Shimizu N."/>
            <person name="Kawasaki K."/>
            <person name="Minoshima S."/>
            <person name="Evans G.A."/>
            <person name="Athanasiou M."/>
            <person name="Schultz R."/>
            <person name="Roe B.A."/>
            <person name="Chen F."/>
            <person name="Pan H."/>
            <person name="Ramser J."/>
            <person name="Lehrach H."/>
            <person name="Reinhardt R."/>
            <person name="McCombie W.R."/>
            <person name="de la Bastide M."/>
            <person name="Dedhia N."/>
            <person name="Blocker H."/>
            <person name="Hornischer K."/>
            <person name="Nordsiek G."/>
            <person name="Agarwala R."/>
            <person name="Aravind L."/>
            <person name="Bailey J.A."/>
            <person name="Bateman A."/>
            <person name="Batzoglou S."/>
            <person name="Birney E."/>
            <person name="Bork P."/>
            <person name="Brown D.G."/>
            <person name="Burge C.B."/>
            <person name="Cerutti L."/>
            <person name="Chen H.C."/>
            <person name="Church D."/>
            <person name="Clamp M."/>
            <person name="Copley R.R."/>
            <person name="Doerks T."/>
            <person name="Eddy S.R."/>
            <person name="Eichler E.E."/>
            <person name="Furey T.S."/>
            <person name="Galagan J."/>
            <person name="Gilbert J.G."/>
            <person name="Harmon C."/>
            <person name="Hayashizaki Y."/>
            <person name="Haussler D."/>
            <person name="Hermjakob H."/>
            <person name="Hokamp K."/>
            <person name="Jang W."/>
            <person name="Johnson L.S."/>
            <person name="Jones T.A."/>
            <person name="Kasif S."/>
            <person name="Kaspryzk A."/>
            <person name="Kennedy S."/>
            <person name="Kent W.J."/>
            <person name="Kitts P."/>
            <person name="Koonin E.V."/>
            <person name="Korf I."/>
            <person name="Kulp D."/>
            <person name="Lancet D."/>
            <person name="Lowe T.M."/>
            <person name="McLysaght A."/>
            <person name="Mikkelsen T."/>
            <person name="Moran J.V."/>
            <person name="Mulder N."/>
            <person name="Pollara V.J."/>
            <person name="Ponting C.P."/>
            <person name="Schuler G."/>
            <person name="Schultz J."/>
            <person name="Slater G."/>
            <person name="Smit A.F."/>
            <person name="Stupka E."/>
            <person name="Szustakowski J."/>
            <person name="Thierry-Mieg D."/>
            <person name="Thierry-Mieg J."/>
            <person name="Wagner L."/>
            <person name="Wallis J."/>
            <person name="Wheeler R."/>
            <person name="Williams A."/>
            <person name="Wolf Y.I."/>
            <person name="Wolfe K.H."/>
            <person name="Yang S.P."/>
            <person name="Yeh R.F."/>
            <person name="Collins F."/>
            <person name="Guyer M.S."/>
            <person name="Peterson J."/>
            <person name="Felsenfeld A."/>
            <person name="Wetterstrand K.A."/>
            <person name="Patrinos A."/>
            <person name="Morgan M.J."/>
            <person name="de Jong P."/>
            <person name="Catanese J.J."/>
            <person name="Osoegawa K."/>
            <person name="Shizuya H."/>
            <person name="Choi S."/>
            <person name="Chen Y.J."/>
        </authorList>
    </citation>
    <scope>NUCLEOTIDE SEQUENCE [LARGE SCALE GENOMIC DNA]</scope>
</reference>
<dbReference type="OrthoDB" id="10263345at2759"/>
<name>C9JA29_HUMAN</name>
<dbReference type="InterPro" id="IPR019515">
    <property type="entry name" value="VPS54_N"/>
</dbReference>
<evidence type="ECO:0000259" key="5">
    <source>
        <dbReference type="Pfam" id="PF10475"/>
    </source>
</evidence>
<reference evidence="15" key="9">
    <citation type="journal article" date="2014" name="J. Proteomics">
        <title>An enzyme assisted RP-RPLC approach for in-depth analysis of human liver phosphoproteome.</title>
        <authorList>
            <person name="Bian Y."/>
            <person name="Song C."/>
            <person name="Cheng K."/>
            <person name="Dong M."/>
            <person name="Wang F."/>
            <person name="Huang J."/>
            <person name="Sun D."/>
            <person name="Wang L."/>
            <person name="Ye M."/>
            <person name="Zou H."/>
        </authorList>
    </citation>
    <scope>IDENTIFICATION BY MASS SPECTROMETRY [LARGE SCALE ANALYSIS]</scope>
</reference>
<evidence type="ECO:0007829" key="11">
    <source>
        <dbReference type="PubMed" id="20068231"/>
    </source>
</evidence>
<reference evidence="13" key="7">
    <citation type="journal article" date="2012" name="Proc. Natl. Acad. Sci. U.S.A.">
        <title>N-terminal acetylome analyses and functional insights of the N-terminal acetyltransferase NatB.</title>
        <authorList>
            <person name="Van Damme P."/>
            <person name="Lasa M."/>
            <person name="Polevoda B."/>
            <person name="Gazquez C."/>
            <person name="Elosegui-Artola A."/>
            <person name="Kim D.S."/>
            <person name="De Juan-Pardo E."/>
            <person name="Demeyer K."/>
            <person name="Hole K."/>
            <person name="Larrea E."/>
            <person name="Timmerman E."/>
            <person name="Prieto J."/>
            <person name="Arnesen T."/>
            <person name="Sherman F."/>
            <person name="Gevaert K."/>
            <person name="Aldabe R."/>
        </authorList>
    </citation>
    <scope>IDENTIFICATION BY MASS SPECTROMETRY [LARGE SCALE ANALYSIS]</scope>
</reference>
<keyword evidence="7" id="KW-1185">Reference proteome</keyword>
<dbReference type="GO" id="GO:0032456">
    <property type="term" value="P:endocytic recycling"/>
    <property type="evidence" value="ECO:0007669"/>
    <property type="project" value="InterPro"/>
</dbReference>
<dbReference type="HGNC" id="HGNC:25956">
    <property type="gene designation" value="VPS50"/>
</dbReference>
<dbReference type="GO" id="GO:0015031">
    <property type="term" value="P:protein transport"/>
    <property type="evidence" value="ECO:0007669"/>
    <property type="project" value="UniProtKB-KW"/>
</dbReference>
<dbReference type="ProteomicsDB" id="9267"/>
<reference evidence="12" key="6">
    <citation type="journal article" date="2011" name="BMC Syst. Biol.">
        <title>Initial characterization of the human central proteome.</title>
        <authorList>
            <person name="Burkard T.R."/>
            <person name="Planyavsky M."/>
            <person name="Kaupe I."/>
            <person name="Breitwieser F.P."/>
            <person name="Burckstummer T."/>
            <person name="Bennett K.L."/>
            <person name="Superti-Furga G."/>
            <person name="Colinge J."/>
        </authorList>
    </citation>
    <scope>IDENTIFICATION BY MASS SPECTROMETRY [LARGE SCALE ANALYSIS]</scope>
</reference>
<gene>
    <name evidence="6" type="primary">VPS50</name>
</gene>
<reference evidence="6 7" key="3">
    <citation type="journal article" date="2004" name="Nature">
        <title>Finishing the euchromatic sequence of the human genome.</title>
        <authorList>
            <consortium name="International Human Genome Sequencing Consortium"/>
        </authorList>
    </citation>
    <scope>NUCLEOTIDE SEQUENCE [LARGE SCALE GENOMIC DNA]</scope>
</reference>
<keyword evidence="2" id="KW-0653">Protein transport</keyword>
<evidence type="ECO:0007829" key="15">
    <source>
        <dbReference type="PubMed" id="24275569"/>
    </source>
</evidence>
<dbReference type="OpenTargets" id="ENSG00000004766"/>
<dbReference type="PANTHER" id="PTHR13258">
    <property type="entry name" value="SYNDETIN"/>
    <property type="match status" value="1"/>
</dbReference>
<dbReference type="PANTHER" id="PTHR13258:SF0">
    <property type="entry name" value="SYNDETIN"/>
    <property type="match status" value="1"/>
</dbReference>
<feature type="region of interest" description="Disordered" evidence="4">
    <location>
        <begin position="1"/>
        <end position="25"/>
    </location>
</feature>
<accession>C9JA29</accession>
<evidence type="ECO:0000313" key="6">
    <source>
        <dbReference type="Ensembl" id="ENSP00000405553.1"/>
    </source>
</evidence>
<dbReference type="Ensembl" id="ENST00000458530.1">
    <property type="protein sequence ID" value="ENSP00000405553.1"/>
    <property type="gene ID" value="ENSG00000004766.17"/>
</dbReference>
<dbReference type="EMBL" id="AC002453">
    <property type="status" value="NOT_ANNOTATED_CDS"/>
    <property type="molecule type" value="Genomic_DNA"/>
</dbReference>
<evidence type="ECO:0000256" key="2">
    <source>
        <dbReference type="ARBA" id="ARBA00022927"/>
    </source>
</evidence>
<dbReference type="EMBL" id="AC002379">
    <property type="status" value="NOT_ANNOTATED_CDS"/>
    <property type="molecule type" value="Genomic_DNA"/>
</dbReference>
<feature type="non-terminal residue" evidence="6">
    <location>
        <position position="189"/>
    </location>
</feature>
<keyword evidence="8 9" id="KW-1267">Proteomics identification</keyword>
<evidence type="ECO:0007829" key="13">
    <source>
        <dbReference type="PubMed" id="22814378"/>
    </source>
</evidence>
<evidence type="ECO:0000256" key="4">
    <source>
        <dbReference type="SAM" id="MobiDB-lite"/>
    </source>
</evidence>
<dbReference type="ExpressionAtlas" id="C9JA29">
    <property type="expression patterns" value="baseline and differential"/>
</dbReference>
<reference evidence="6" key="11">
    <citation type="submission" date="2025-09" db="UniProtKB">
        <authorList>
            <consortium name="Ensembl"/>
        </authorList>
    </citation>
    <scope>IDENTIFICATION</scope>
</reference>
<evidence type="ECO:0000313" key="7">
    <source>
        <dbReference type="Proteomes" id="UP000005640"/>
    </source>
</evidence>
<reference evidence="6 7" key="2">
    <citation type="journal article" date="2003" name="Nature">
        <title>The DNA sequence of human chromosome 7.</title>
        <authorList>
            <person name="Hillier L.W."/>
            <person name="Fulton R.S."/>
            <person name="Fulton L.A."/>
            <person name="Graves T.A."/>
            <person name="Pepin K.H."/>
            <person name="Wagner-McPherson C."/>
            <person name="Layman D."/>
            <person name="Maas J."/>
            <person name="Jaeger S."/>
            <person name="Walker R."/>
            <person name="Wylie K."/>
            <person name="Sekhon M."/>
            <person name="Becker M.C."/>
            <person name="O'Laughlin M.D."/>
            <person name="Schaller M.E."/>
            <person name="Fewell G.A."/>
            <person name="Delehaunty K.D."/>
            <person name="Miner T.L."/>
            <person name="Nash W.E."/>
            <person name="Cordes M."/>
            <person name="Du H."/>
            <person name="Sun H."/>
            <person name="Edwards J."/>
            <person name="Bradshaw-Cordum H."/>
            <person name="Ali J."/>
            <person name="Andrews S."/>
            <person name="Isak A."/>
            <person name="Vanbrunt A."/>
            <person name="Nguyen C."/>
            <person name="Du F."/>
            <person name="Lamar B."/>
            <person name="Courtney L."/>
            <person name="Kalicki J."/>
            <person name="Ozersky P."/>
            <person name="Bielicki L."/>
            <person name="Scott K."/>
            <person name="Holmes A."/>
            <person name="Harkins R."/>
            <person name="Harris A."/>
            <person name="Strong C.M."/>
            <person name="Hou S."/>
            <person name="Tomlinson C."/>
            <person name="Dauphin-Kohlberg S."/>
            <person name="Kozlowicz-Reilly A."/>
            <person name="Leonard S."/>
            <person name="Rohlfing T."/>
            <person name="Rock S.M."/>
            <person name="Tin-Wollam A.M."/>
            <person name="Abbott A."/>
            <person name="Minx P."/>
            <person name="Maupin R."/>
            <person name="Strowmatt C."/>
            <person name="Latreille P."/>
            <person name="Miller N."/>
            <person name="Johnson D."/>
            <person name="Murray J."/>
            <person name="Woessner J.P."/>
            <person name="Wendl M.C."/>
            <person name="Yang S.P."/>
            <person name="Schultz B.R."/>
            <person name="Wallis J.W."/>
            <person name="Spieth J."/>
            <person name="Bieri T.A."/>
            <person name="Nelson J.O."/>
            <person name="Berkowicz N."/>
            <person name="Wohldmann P.E."/>
            <person name="Cook L.L."/>
            <person name="Hickenbotham M.T."/>
            <person name="Eldred J."/>
            <person name="Williams D."/>
            <person name="Bedell J.A."/>
            <person name="Mardis E.R."/>
            <person name="Clifton S.W."/>
            <person name="Chissoe S.L."/>
            <person name="Marra M.A."/>
            <person name="Raymond C."/>
            <person name="Haugen E."/>
            <person name="Gillett W."/>
            <person name="Zhou Y."/>
            <person name="James R."/>
            <person name="Phelps K."/>
            <person name="Iadanoto S."/>
            <person name="Bubb K."/>
            <person name="Simms E."/>
            <person name="Levy R."/>
            <person name="Clendenning J."/>
            <person name="Kaul R."/>
            <person name="Kent W.J."/>
            <person name="Furey T.S."/>
            <person name="Baertsch R.A."/>
            <person name="Brent M.R."/>
            <person name="Keibler E."/>
            <person name="Flicek P."/>
            <person name="Bork P."/>
            <person name="Suyama M."/>
            <person name="Bailey J.A."/>
            <person name="Portnoy M.E."/>
            <person name="Torrents D."/>
            <person name="Chinwalla A.T."/>
            <person name="Gish W.R."/>
            <person name="Eddy S.R."/>
            <person name="McPherson J.D."/>
            <person name="Olson M.V."/>
            <person name="Eichler E.E."/>
            <person name="Green E.D."/>
            <person name="Waterston R.H."/>
            <person name="Wilson R.K."/>
        </authorList>
    </citation>
    <scope>NUCLEOTIDE SEQUENCE [LARGE SCALE GENOMIC DNA]</scope>
</reference>
<dbReference type="Antibodypedia" id="15650">
    <property type="antibodies" value="187 antibodies from 22 providers"/>
</dbReference>
<evidence type="ECO:0007829" key="10">
    <source>
        <dbReference type="PubMed" id="18691976"/>
    </source>
</evidence>
<keyword evidence="1" id="KW-0813">Transport</keyword>
<evidence type="ECO:0007829" key="12">
    <source>
        <dbReference type="PubMed" id="21269460"/>
    </source>
</evidence>
<dbReference type="ChiTaRS" id="VPS50">
    <property type="organism name" value="human"/>
</dbReference>
<evidence type="ECO:0007829" key="9">
    <source>
        <dbReference type="ProteomicsDB" id="C9JA29"/>
    </source>
</evidence>
<reference evidence="10" key="4">
    <citation type="journal article" date="2008" name="Mol. Cell">
        <title>Kinase-selective enrichment enables quantitative phosphoproteomics of the kinome across the cell cycle.</title>
        <authorList>
            <person name="Daub H."/>
            <person name="Olsen J.V."/>
            <person name="Bairlein M."/>
            <person name="Gnad F."/>
            <person name="Oppermann F.S."/>
            <person name="Korner R."/>
            <person name="Greff Z."/>
            <person name="Keri G."/>
            <person name="Stemmann O."/>
            <person name="Mann M."/>
        </authorList>
    </citation>
    <scope>IDENTIFICATION BY MASS SPECTROMETRY [LARGE SCALE ANALYSIS]</scope>
</reference>
<reference evidence="11" key="5">
    <citation type="journal article" date="2010" name="Sci. Signal.">
        <title>Quantitative phosphoproteomics reveals widespread full phosphorylation site occupancy during mitosis.</title>
        <authorList>
            <person name="Olsen J.V."/>
            <person name="Vermeulen M."/>
            <person name="Santamaria A."/>
            <person name="Kumar C."/>
            <person name="Miller M.L."/>
            <person name="Jensen L.J."/>
            <person name="Gnad F."/>
            <person name="Cox J."/>
            <person name="Jensen T.S."/>
            <person name="Nigg E.A."/>
            <person name="Brunak S."/>
            <person name="Mann M."/>
        </authorList>
    </citation>
    <scope>IDENTIFICATION BY MASS SPECTROMETRY [LARGE SCALE ANALYSIS]</scope>
</reference>
<dbReference type="VEuPathDB" id="HostDB:ENSG00000004766"/>
<dbReference type="EMBL" id="KF511049">
    <property type="status" value="NOT_ANNOTATED_CDS"/>
    <property type="molecule type" value="Genomic_DNA"/>
</dbReference>
<organism evidence="6 7">
    <name type="scientific">Homo sapiens</name>
    <name type="common">Human</name>
    <dbReference type="NCBI Taxonomy" id="9606"/>
    <lineage>
        <taxon>Eukaryota</taxon>
        <taxon>Metazoa</taxon>
        <taxon>Chordata</taxon>
        <taxon>Craniata</taxon>
        <taxon>Vertebrata</taxon>
        <taxon>Euteleostomi</taxon>
        <taxon>Mammalia</taxon>
        <taxon>Eutheria</taxon>
        <taxon>Euarchontoglires</taxon>
        <taxon>Primates</taxon>
        <taxon>Haplorrhini</taxon>
        <taxon>Catarrhini</taxon>
        <taxon>Hominidae</taxon>
        <taxon>Homo</taxon>
    </lineage>
</organism>
<protein>
    <submittedName>
        <fullName evidence="6">VPS50 subunit of EARP/GARPII complex</fullName>
    </submittedName>
</protein>
<dbReference type="InterPro" id="IPR040047">
    <property type="entry name" value="VPS50"/>
</dbReference>
<dbReference type="UCSC" id="uc064fjk.1">
    <property type="organism name" value="human"/>
</dbReference>
<evidence type="ECO:0000256" key="1">
    <source>
        <dbReference type="ARBA" id="ARBA00022448"/>
    </source>
</evidence>
<dbReference type="GO" id="GO:1990745">
    <property type="term" value="C:EARP complex"/>
    <property type="evidence" value="ECO:0007669"/>
    <property type="project" value="InterPro"/>
</dbReference>